<accession>A0A367FMY3</accession>
<dbReference type="Proteomes" id="UP000253094">
    <property type="component" value="Unassembled WGS sequence"/>
</dbReference>
<reference evidence="1 2" key="1">
    <citation type="submission" date="2018-06" db="EMBL/GenBank/DDBJ databases">
        <title>Sphaerisporangium craniellae sp. nov., isolated from a marine sponge in the South China Sea.</title>
        <authorList>
            <person name="Li L."/>
        </authorList>
    </citation>
    <scope>NUCLEOTIDE SEQUENCE [LARGE SCALE GENOMIC DNA]</scope>
    <source>
        <strain evidence="1 2">CCTCC AA 208026</strain>
    </source>
</reference>
<dbReference type="OrthoDB" id="3530951at2"/>
<proteinExistence type="predicted"/>
<name>A0A367FMY3_9ACTN</name>
<sequence length="231" mass="24622">MSQGPATAPVREEPARSPWRRAGSALVALAVGAAAVYAHTFVMNKDQLDAPLTTTAAPGAVAETGRFSVRLDDVVAASSLSLITTGTDPDTGGTTIENSTAIRTHDLFVVATVSATSPKDPTWLPDAWLRTRDGIEYAATDRTGQAFTPPRPVQNGWWTSLEYVFEVPREAVAGASIVVSAPSTNGIYDDIYPGRYDQLLPEARLALTADDAAARRLLQDVKPSWRVTARG</sequence>
<keyword evidence="2" id="KW-1185">Reference proteome</keyword>
<evidence type="ECO:0000313" key="2">
    <source>
        <dbReference type="Proteomes" id="UP000253094"/>
    </source>
</evidence>
<dbReference type="AlphaFoldDB" id="A0A367FMY3"/>
<evidence type="ECO:0008006" key="3">
    <source>
        <dbReference type="Google" id="ProtNLM"/>
    </source>
</evidence>
<evidence type="ECO:0000313" key="1">
    <source>
        <dbReference type="EMBL" id="RCG31746.1"/>
    </source>
</evidence>
<dbReference type="RefSeq" id="WP_114028316.1">
    <property type="nucleotide sequence ID" value="NZ_QOIL01000004.1"/>
</dbReference>
<organism evidence="1 2">
    <name type="scientific">Sphaerisporangium album</name>
    <dbReference type="NCBI Taxonomy" id="509200"/>
    <lineage>
        <taxon>Bacteria</taxon>
        <taxon>Bacillati</taxon>
        <taxon>Actinomycetota</taxon>
        <taxon>Actinomycetes</taxon>
        <taxon>Streptosporangiales</taxon>
        <taxon>Streptosporangiaceae</taxon>
        <taxon>Sphaerisporangium</taxon>
    </lineage>
</organism>
<comment type="caution">
    <text evidence="1">The sequence shown here is derived from an EMBL/GenBank/DDBJ whole genome shotgun (WGS) entry which is preliminary data.</text>
</comment>
<gene>
    <name evidence="1" type="ORF">DQ384_09410</name>
</gene>
<dbReference type="EMBL" id="QOIL01000004">
    <property type="protein sequence ID" value="RCG31746.1"/>
    <property type="molecule type" value="Genomic_DNA"/>
</dbReference>
<protein>
    <recommendedName>
        <fullName evidence="3">DUF4352 domain-containing protein</fullName>
    </recommendedName>
</protein>